<reference evidence="1 2" key="1">
    <citation type="journal article" date="2010" name="J. Bacteriol.">
        <title>Short-term signatures of evolutionary change in the Salmonella enterica serovar typhimurium 14028 genome.</title>
        <authorList>
            <person name="Jarvik T."/>
            <person name="Smillie C."/>
            <person name="Groisman E.A."/>
            <person name="Ochman H."/>
        </authorList>
    </citation>
    <scope>NUCLEOTIDE SEQUENCE [LARGE SCALE GENOMIC DNA]</scope>
    <source>
        <strain evidence="2">14028s / SGSC 2262</strain>
    </source>
</reference>
<protein>
    <submittedName>
        <fullName evidence="1">Uncharacterized protein</fullName>
    </submittedName>
</protein>
<dbReference type="AlphaFoldDB" id="A0A0F6B2L3"/>
<dbReference type="KEGG" id="seo:STM14_2294"/>
<gene>
    <name evidence="1" type="ordered locus">STM14_2294</name>
</gene>
<organism evidence="1 2">
    <name type="scientific">Salmonella typhimurium (strain 14028s / SGSC 2262)</name>
    <dbReference type="NCBI Taxonomy" id="588858"/>
    <lineage>
        <taxon>Bacteria</taxon>
        <taxon>Pseudomonadati</taxon>
        <taxon>Pseudomonadota</taxon>
        <taxon>Gammaproteobacteria</taxon>
        <taxon>Enterobacterales</taxon>
        <taxon>Enterobacteriaceae</taxon>
        <taxon>Salmonella</taxon>
    </lineage>
</organism>
<evidence type="ECO:0000313" key="1">
    <source>
        <dbReference type="EMBL" id="ACY88752.1"/>
    </source>
</evidence>
<keyword evidence="2" id="KW-1185">Reference proteome</keyword>
<proteinExistence type="predicted"/>
<dbReference type="HOGENOM" id="CLU_3316580_0_0_6"/>
<sequence length="39" mass="4774">MGISDFNDARNRARFVRYYSWRLPKGAKWLKKVSFFFIT</sequence>
<accession>A0A0F6B2L3</accession>
<dbReference type="EMBL" id="CP001363">
    <property type="protein sequence ID" value="ACY88752.1"/>
    <property type="molecule type" value="Genomic_DNA"/>
</dbReference>
<evidence type="ECO:0000313" key="2">
    <source>
        <dbReference type="Proteomes" id="UP000002695"/>
    </source>
</evidence>
<dbReference type="Proteomes" id="UP000002695">
    <property type="component" value="Chromosome"/>
</dbReference>
<name>A0A0F6B2L3_SALT1</name>
<dbReference type="PATRIC" id="fig|588858.6.peg.2148"/>